<evidence type="ECO:0000313" key="3">
    <source>
        <dbReference type="Proteomes" id="UP000321820"/>
    </source>
</evidence>
<sequence length="204" mass="22915">MRMDARVDAYIAKAQPFAQPILNHIRETMHRALPEVQETIKWSMPFFTTPGGKIVANMAAFKAHCSFGLWASSVRTQLKEAGFESDGSMGTLGRITSVKDLPADRMLLKLIKEAAVAVEGGESLMKRKKAAPKALPEIHPEFAAALKKDKAATKVYEAFSPSCKREYLEWINEAKRDATRTTRIEQAVTWIAEGKQRNWKYQNC</sequence>
<dbReference type="SUPFAM" id="SSF159888">
    <property type="entry name" value="YdhG-like"/>
    <property type="match status" value="1"/>
</dbReference>
<dbReference type="OrthoDB" id="115213at2"/>
<dbReference type="Pfam" id="PF08818">
    <property type="entry name" value="DUF1801"/>
    <property type="match status" value="1"/>
</dbReference>
<feature type="domain" description="YdhG-like" evidence="1">
    <location>
        <begin position="19"/>
        <end position="114"/>
    </location>
</feature>
<accession>A0A5B9EHL3</accession>
<evidence type="ECO:0000313" key="2">
    <source>
        <dbReference type="EMBL" id="QEE31452.1"/>
    </source>
</evidence>
<dbReference type="Proteomes" id="UP000321820">
    <property type="component" value="Chromosome"/>
</dbReference>
<dbReference type="Gene3D" id="3.90.1150.200">
    <property type="match status" value="1"/>
</dbReference>
<keyword evidence="3" id="KW-1185">Reference proteome</keyword>
<reference evidence="2 3" key="1">
    <citation type="submission" date="2019-08" db="EMBL/GenBank/DDBJ databases">
        <title>Complete genome sequence of Terriglobus albidus strain ORNL.</title>
        <authorList>
            <person name="Podar M."/>
        </authorList>
    </citation>
    <scope>NUCLEOTIDE SEQUENCE [LARGE SCALE GENOMIC DNA]</scope>
    <source>
        <strain evidence="2 3">ORNL</strain>
    </source>
</reference>
<dbReference type="InterPro" id="IPR014922">
    <property type="entry name" value="YdhG-like"/>
</dbReference>
<dbReference type="Pfam" id="PF13376">
    <property type="entry name" value="OmdA"/>
    <property type="match status" value="1"/>
</dbReference>
<organism evidence="2 3">
    <name type="scientific">Terriglobus albidus</name>
    <dbReference type="NCBI Taxonomy" id="1592106"/>
    <lineage>
        <taxon>Bacteria</taxon>
        <taxon>Pseudomonadati</taxon>
        <taxon>Acidobacteriota</taxon>
        <taxon>Terriglobia</taxon>
        <taxon>Terriglobales</taxon>
        <taxon>Acidobacteriaceae</taxon>
        <taxon>Terriglobus</taxon>
    </lineage>
</organism>
<gene>
    <name evidence="2" type="ORF">FTW19_19010</name>
</gene>
<name>A0A5B9EHL3_9BACT</name>
<dbReference type="KEGG" id="talb:FTW19_19010"/>
<dbReference type="AlphaFoldDB" id="A0A5B9EHL3"/>
<evidence type="ECO:0000259" key="1">
    <source>
        <dbReference type="Pfam" id="PF08818"/>
    </source>
</evidence>
<proteinExistence type="predicted"/>
<protein>
    <recommendedName>
        <fullName evidence="1">YdhG-like domain-containing protein</fullName>
    </recommendedName>
</protein>
<dbReference type="EMBL" id="CP042806">
    <property type="protein sequence ID" value="QEE31452.1"/>
    <property type="molecule type" value="Genomic_DNA"/>
</dbReference>